<dbReference type="PANTHER" id="PTHR47605">
    <property type="entry name" value="TRANSCRIPTIONAL ELONGATION REGULATOR MINIYO"/>
    <property type="match status" value="1"/>
</dbReference>
<dbReference type="Proteomes" id="UP000447434">
    <property type="component" value="Chromosome 17"/>
</dbReference>
<evidence type="ECO:0000256" key="3">
    <source>
        <dbReference type="ARBA" id="ARBA00023163"/>
    </source>
</evidence>
<evidence type="ECO:0000256" key="5">
    <source>
        <dbReference type="SAM" id="MobiDB-lite"/>
    </source>
</evidence>
<comment type="subcellular location">
    <subcellularLocation>
        <location evidence="1">Nucleus</location>
    </subcellularLocation>
</comment>
<evidence type="ECO:0000256" key="4">
    <source>
        <dbReference type="ARBA" id="ARBA00023242"/>
    </source>
</evidence>
<reference evidence="10" key="1">
    <citation type="journal article" date="2020" name="Nat. Commun.">
        <title>Genome sequence of the cluster root forming white lupin.</title>
        <authorList>
            <person name="Hufnagel B."/>
            <person name="Marques A."/>
            <person name="Soriano A."/>
            <person name="Marques L."/>
            <person name="Divol F."/>
            <person name="Doumas P."/>
            <person name="Sallet E."/>
            <person name="Mancinotti D."/>
            <person name="Carrere S."/>
            <person name="Marande W."/>
            <person name="Arribat S."/>
            <person name="Keller J."/>
            <person name="Huneau C."/>
            <person name="Blein T."/>
            <person name="Aime D."/>
            <person name="Laguerre M."/>
            <person name="Taylor J."/>
            <person name="Schubert V."/>
            <person name="Nelson M."/>
            <person name="Geu-Flores F."/>
            <person name="Crespi M."/>
            <person name="Gallardo-Guerrero K."/>
            <person name="Delaux P.-M."/>
            <person name="Salse J."/>
            <person name="Berges H."/>
            <person name="Guyot R."/>
            <person name="Gouzy J."/>
            <person name="Peret B."/>
        </authorList>
    </citation>
    <scope>NUCLEOTIDE SEQUENCE [LARGE SCALE GENOMIC DNA]</scope>
    <source>
        <strain evidence="10">cv. Amiga</strain>
    </source>
</reference>
<evidence type="ECO:0000259" key="7">
    <source>
        <dbReference type="Pfam" id="PF08621"/>
    </source>
</evidence>
<feature type="compositionally biased region" description="Polar residues" evidence="5">
    <location>
        <begin position="17"/>
        <end position="27"/>
    </location>
</feature>
<evidence type="ECO:0000313" key="10">
    <source>
        <dbReference type="Proteomes" id="UP000447434"/>
    </source>
</evidence>
<feature type="compositionally biased region" description="Basic and acidic residues" evidence="5">
    <location>
        <begin position="1"/>
        <end position="13"/>
    </location>
</feature>
<evidence type="ECO:0000256" key="2">
    <source>
        <dbReference type="ARBA" id="ARBA00009953"/>
    </source>
</evidence>
<evidence type="ECO:0000313" key="9">
    <source>
        <dbReference type="EMBL" id="KAE9595681.1"/>
    </source>
</evidence>
<dbReference type="SUPFAM" id="SSF48371">
    <property type="entry name" value="ARM repeat"/>
    <property type="match status" value="1"/>
</dbReference>
<proteinExistence type="inferred from homology"/>
<feature type="region of interest" description="Disordered" evidence="5">
    <location>
        <begin position="67"/>
        <end position="101"/>
    </location>
</feature>
<organism evidence="9 10">
    <name type="scientific">Lupinus albus</name>
    <name type="common">White lupine</name>
    <name type="synonym">Lupinus termis</name>
    <dbReference type="NCBI Taxonomy" id="3870"/>
    <lineage>
        <taxon>Eukaryota</taxon>
        <taxon>Viridiplantae</taxon>
        <taxon>Streptophyta</taxon>
        <taxon>Embryophyta</taxon>
        <taxon>Tracheophyta</taxon>
        <taxon>Spermatophyta</taxon>
        <taxon>Magnoliopsida</taxon>
        <taxon>eudicotyledons</taxon>
        <taxon>Gunneridae</taxon>
        <taxon>Pentapetalae</taxon>
        <taxon>rosids</taxon>
        <taxon>fabids</taxon>
        <taxon>Fabales</taxon>
        <taxon>Fabaceae</taxon>
        <taxon>Papilionoideae</taxon>
        <taxon>50 kb inversion clade</taxon>
        <taxon>genistoids sensu lato</taxon>
        <taxon>core genistoids</taxon>
        <taxon>Genisteae</taxon>
        <taxon>Lupinus</taxon>
    </lineage>
</organism>
<dbReference type="PANTHER" id="PTHR47605:SF2">
    <property type="entry name" value="TRANSCRIPTIONAL ELONGATION REGULATOR MINIYO"/>
    <property type="match status" value="1"/>
</dbReference>
<keyword evidence="10" id="KW-1185">Reference proteome</keyword>
<keyword evidence="3" id="KW-0804">Transcription</keyword>
<feature type="region of interest" description="Disordered" evidence="5">
    <location>
        <begin position="141"/>
        <end position="180"/>
    </location>
</feature>
<sequence>MEKQISKGSEPKKVKALNTSSLQINENDASRLVGSIVEKGISDSHNNNNNNNNSFLFQPFPQPTVLPFPVARHRSHGPHWRPLSTKRGGDGDDDDDSDINVEDEGDKAFMEFDKVAAFAKPVQRMKKKGLDFRKWQEITQDDNSSLGKESEEDVSRLSVTTGKKNEKGGKSKKTSSADHSVFASTKVDAKLQLDDSDGGLISSATNVKVDTSNKTDLLEKVKYARMSDDKEENESVPEWDETCSDRVPDYNFRSLNMPELEQNSLTSSIISSSTSNNFRSKQESVSLESEIDAENQARIKQMSPEEISEAQAELMDKINPALLKLLQKRGQEKTKKQYSLKPEVVTVSEYANQHVQSTENAKCLPKEGDTSHTVLTPPSENKVDDEKNRMKSSTNASSSSWNAWSNRVEAVRKLRFSLAGDVVDSDPLSVLDNVTERDYLRTEGDPGAGGYTIKEAVALTRSVVPGQRTFALHLLSSVLDKVLHYICKGRTGHMAKGENKAEKSVDWEAIWAFALGPEPELILSLRICLDDNHNSVVLACAKVVQYVLSCDVNENYFHISERIASSEKDICTAPVFRSKPDINLGFLHGGFWKYSAKPSNILPFRDDSMDDETEGKHTIQDDLVISGQDFTAGLVRMGILPRLRYLLETDPTAALEECIISILIAIARHSPSCANAVLNCQRLIQTIVHIFTAEKLEPRSSMIKSVNLLKVLAHSDRKTCLEFVKNGYFQAMTWNLYQSPSSIDHWLKLGKEKCKLGSALVVEQLHFWRVCIQYGYCVSQFSEIFPALCFWFNPPSFEKLIANNVLYEATSISREAYLVLESLAGRLPNLYSQQFLNNEHRESTGDTEVWSWNYVGPMVDLAIKWMATRSDPEVSKLFDGLQEGRSDFAFQHRSVIPLLWVYAAVTHMLFRVLERVTLGNTVNQQETDELVPWLPEFVPKIGLELIKHWLLGCSVSSRDPEGGGSLMKVAYLRQKGDIEMSLASTSCLNAMVKIIATIDSLIRSAKTGISSLSCQKQSLSKEGKMLEDGILSGCLIELRSIFSVCISSVTSGWRHMQSIEIFGRGGPAPGVGIGWGILGGGFWSKKVLLAQNNARFLINLLEILQNASPAVPITEETTFTTQIINSALGLCLTAGPRDKVVIEKALDLLLHVSVLKYLDLCISNFFLNRKGKTFRRQHEEDYIHFSRMLSSHFQTRWLSVKVKSKAVGCSSSSGIKTSLKGNARLDTIYEESDTSPIPNPLCTSLMIEWAHQKLPLPAHFYLSPISTIFHVKRAGPQKVNSSHSIPDPSNLLEVAKSGLFFVLGLEVMSNFQCTDVPSPIQQVSLTWKLHSLTVNFLVGMEILEQEQSREAFEALQDLYGELLDKERFNRSKEVISDDKKHLEFLRFQSDIHESYLIFIEDLVEQFSAISYGDLIFGRQVSLYLHRCVESSVRLTAWNTLSNARVLELLPPLEKCFSGAEGYLEPIEDNEGVLEAYAKSWVSDALDRAAIRGSIAYALVVHHLSSFIFGSCPTEKLLLRNKLARSLLRDYAGKQRHEKMFLNLIHYNKQPTSDSGEKLDGEKSLLEARIEVLIEACEGNSSLLTQVKKLKAVAEKSSL</sequence>
<keyword evidence="4" id="KW-0539">Nucleus</keyword>
<protein>
    <submittedName>
        <fullName evidence="9">Putative RNA polymerase II-associated protein</fullName>
    </submittedName>
</protein>
<dbReference type="InterPro" id="IPR016024">
    <property type="entry name" value="ARM-type_fold"/>
</dbReference>
<dbReference type="Pfam" id="PF08621">
    <property type="entry name" value="RPAP1_N"/>
    <property type="match status" value="1"/>
</dbReference>
<feature type="compositionally biased region" description="Low complexity" evidence="5">
    <location>
        <begin position="392"/>
        <end position="402"/>
    </location>
</feature>
<accession>A0A6A4P2N2</accession>
<gene>
    <name evidence="9" type="ORF">Lalb_Chr17g0341361</name>
</gene>
<feature type="compositionally biased region" description="Acidic residues" evidence="5">
    <location>
        <begin position="91"/>
        <end position="101"/>
    </location>
</feature>
<dbReference type="InterPro" id="IPR013930">
    <property type="entry name" value="RPAP1_N"/>
</dbReference>
<dbReference type="Pfam" id="PF08620">
    <property type="entry name" value="RPAP1_C"/>
    <property type="match status" value="1"/>
</dbReference>
<name>A0A6A4P2N2_LUPAL</name>
<evidence type="ECO:0000259" key="8">
    <source>
        <dbReference type="Pfam" id="PF25766"/>
    </source>
</evidence>
<comment type="similarity">
    <text evidence="2">Belongs to the RPAP1 family.</text>
</comment>
<dbReference type="Pfam" id="PF25766">
    <property type="entry name" value="TPR_RPAP1"/>
    <property type="match status" value="1"/>
</dbReference>
<dbReference type="InterPro" id="IPR013929">
    <property type="entry name" value="RPAP1_C"/>
</dbReference>
<feature type="domain" description="RPAP1 N-terminal" evidence="7">
    <location>
        <begin position="290"/>
        <end position="333"/>
    </location>
</feature>
<evidence type="ECO:0000259" key="6">
    <source>
        <dbReference type="Pfam" id="PF08620"/>
    </source>
</evidence>
<feature type="region of interest" description="Disordered" evidence="5">
    <location>
        <begin position="1"/>
        <end position="29"/>
    </location>
</feature>
<dbReference type="EMBL" id="WOCE01000017">
    <property type="protein sequence ID" value="KAE9595681.1"/>
    <property type="molecule type" value="Genomic_DNA"/>
</dbReference>
<evidence type="ECO:0000256" key="1">
    <source>
        <dbReference type="ARBA" id="ARBA00004123"/>
    </source>
</evidence>
<feature type="domain" description="RPAP1/MINIYO-like TPR repeats" evidence="8">
    <location>
        <begin position="1379"/>
        <end position="1509"/>
    </location>
</feature>
<dbReference type="OrthoDB" id="348201at2759"/>
<dbReference type="InterPro" id="IPR055326">
    <property type="entry name" value="MINIYO"/>
</dbReference>
<comment type="caution">
    <text evidence="9">The sequence shown here is derived from an EMBL/GenBank/DDBJ whole genome shotgun (WGS) entry which is preliminary data.</text>
</comment>
<feature type="domain" description="RPAP1 C-terminal" evidence="6">
    <location>
        <begin position="414"/>
        <end position="482"/>
    </location>
</feature>
<feature type="region of interest" description="Disordered" evidence="5">
    <location>
        <begin position="358"/>
        <end position="402"/>
    </location>
</feature>
<dbReference type="InterPro" id="IPR057989">
    <property type="entry name" value="TPR_RPAP1/MINIYO-like"/>
</dbReference>